<dbReference type="Pfam" id="PF13505">
    <property type="entry name" value="OMP_b-brl"/>
    <property type="match status" value="1"/>
</dbReference>
<dbReference type="Proteomes" id="UP000184497">
    <property type="component" value="Unassembled WGS sequence"/>
</dbReference>
<accession>A0A1M6QC72</accession>
<evidence type="ECO:0000256" key="1">
    <source>
        <dbReference type="ARBA" id="ARBA00022729"/>
    </source>
</evidence>
<dbReference type="SUPFAM" id="SSF56925">
    <property type="entry name" value="OMPA-like"/>
    <property type="match status" value="1"/>
</dbReference>
<name>A0A1M6QC72_9GAMM</name>
<evidence type="ECO:0000313" key="4">
    <source>
        <dbReference type="EMBL" id="SHK17755.1"/>
    </source>
</evidence>
<reference evidence="5" key="1">
    <citation type="submission" date="2016-11" db="EMBL/GenBank/DDBJ databases">
        <authorList>
            <person name="Varghese N."/>
            <person name="Submissions S."/>
        </authorList>
    </citation>
    <scope>NUCLEOTIDE SEQUENCE [LARGE SCALE GENOMIC DNA]</scope>
    <source>
        <strain evidence="5">CGMCC 1.10835</strain>
    </source>
</reference>
<protein>
    <submittedName>
        <fullName evidence="4">Outer membrane insertion C-terminal signal</fullName>
    </submittedName>
</protein>
<dbReference type="OrthoDB" id="7620169at2"/>
<evidence type="ECO:0000259" key="3">
    <source>
        <dbReference type="Pfam" id="PF13505"/>
    </source>
</evidence>
<gene>
    <name evidence="4" type="ORF">SAMN05216369_0822</name>
</gene>
<dbReference type="AlphaFoldDB" id="A0A1M6QC72"/>
<organism evidence="4 5">
    <name type="scientific">Marinobacter antarcticus</name>
    <dbReference type="NCBI Taxonomy" id="564117"/>
    <lineage>
        <taxon>Bacteria</taxon>
        <taxon>Pseudomonadati</taxon>
        <taxon>Pseudomonadota</taxon>
        <taxon>Gammaproteobacteria</taxon>
        <taxon>Pseudomonadales</taxon>
        <taxon>Marinobacteraceae</taxon>
        <taxon>Marinobacter</taxon>
    </lineage>
</organism>
<dbReference type="EMBL" id="FRAQ01000001">
    <property type="protein sequence ID" value="SHK17755.1"/>
    <property type="molecule type" value="Genomic_DNA"/>
</dbReference>
<keyword evidence="1 2" id="KW-0732">Signal</keyword>
<feature type="chain" id="PRO_5012138613" evidence="2">
    <location>
        <begin position="26"/>
        <end position="192"/>
    </location>
</feature>
<sequence>MDSKARIACATVLSASVFAAPVAFAQGSPDRDASGPYIKGSYGGYKSHGGEFDDSNDLYGAGVGYQFNEFFALEADYIDFGNFGKDDVDGKLKGGSLVAIGRLPVTDSFGVYAKAGAFAAALDVDAFNEDETYDDVSPVIGAGVDFRITQHLTTFLEYNRYNVDIDENDFNGQLNNDGPDFDTAQVGLKFQF</sequence>
<dbReference type="Gene3D" id="2.40.160.20">
    <property type="match status" value="1"/>
</dbReference>
<feature type="signal peptide" evidence="2">
    <location>
        <begin position="1"/>
        <end position="25"/>
    </location>
</feature>
<dbReference type="RefSeq" id="WP_072795718.1">
    <property type="nucleotide sequence ID" value="NZ_FRAQ01000001.1"/>
</dbReference>
<keyword evidence="5" id="KW-1185">Reference proteome</keyword>
<dbReference type="InterPro" id="IPR027385">
    <property type="entry name" value="Beta-barrel_OMP"/>
</dbReference>
<dbReference type="STRING" id="564117.SAMN05216369_0822"/>
<dbReference type="InterPro" id="IPR011250">
    <property type="entry name" value="OMP/PagP_B-barrel"/>
</dbReference>
<evidence type="ECO:0000256" key="2">
    <source>
        <dbReference type="SAM" id="SignalP"/>
    </source>
</evidence>
<feature type="domain" description="Outer membrane protein beta-barrel" evidence="3">
    <location>
        <begin position="11"/>
        <end position="192"/>
    </location>
</feature>
<proteinExistence type="predicted"/>
<evidence type="ECO:0000313" key="5">
    <source>
        <dbReference type="Proteomes" id="UP000184497"/>
    </source>
</evidence>